<keyword evidence="4" id="KW-1185">Reference proteome</keyword>
<evidence type="ECO:0000313" key="4">
    <source>
        <dbReference type="Proteomes" id="UP000217209"/>
    </source>
</evidence>
<keyword evidence="2" id="KW-0812">Transmembrane</keyword>
<name>A0A1Q2HTY9_9CORY</name>
<keyword evidence="2" id="KW-1133">Transmembrane helix</keyword>
<evidence type="ECO:0000256" key="2">
    <source>
        <dbReference type="SAM" id="Phobius"/>
    </source>
</evidence>
<dbReference type="Proteomes" id="UP000217209">
    <property type="component" value="Chromosome"/>
</dbReference>
<feature type="transmembrane region" description="Helical" evidence="2">
    <location>
        <begin position="71"/>
        <end position="92"/>
    </location>
</feature>
<reference evidence="3 4" key="1">
    <citation type="submission" date="2016-12" db="EMBL/GenBank/DDBJ databases">
        <authorList>
            <person name="Song W.-J."/>
            <person name="Kurnit D.M."/>
        </authorList>
    </citation>
    <scope>NUCLEOTIDE SEQUENCE [LARGE SCALE GENOMIC DNA]</scope>
    <source>
        <strain evidence="3 4">DSM 30827</strain>
    </source>
</reference>
<dbReference type="EMBL" id="CP019688">
    <property type="protein sequence ID" value="AQQ14303.1"/>
    <property type="molecule type" value="Genomic_DNA"/>
</dbReference>
<accession>A0A1Q2HTY9</accession>
<organism evidence="3 4">
    <name type="scientific">Corynebacterium glaucum</name>
    <dbReference type="NCBI Taxonomy" id="187491"/>
    <lineage>
        <taxon>Bacteria</taxon>
        <taxon>Bacillati</taxon>
        <taxon>Actinomycetota</taxon>
        <taxon>Actinomycetes</taxon>
        <taxon>Mycobacteriales</taxon>
        <taxon>Corynebacteriaceae</taxon>
        <taxon>Corynebacterium</taxon>
    </lineage>
</organism>
<sequence length="182" mass="20155">MAVYPFRMDNETRQFGSQSDAPEPQRRQRPKQYIPEQQLQEPSYSEPHYDEPYYAPEPADFEPEKRDNVPAIIFGVLFAIAVAAATVLFFLWRGAAAEADKPPVTVTQTATEVVTTTETTTRRPSLFGRDETTQAPAPAPGEPTVTQPPQTPAPAPDLELPSDVRDALDELVGEAESLFPQQ</sequence>
<dbReference type="KEGG" id="cgv:CGLAU_01560"/>
<feature type="region of interest" description="Disordered" evidence="1">
    <location>
        <begin position="114"/>
        <end position="182"/>
    </location>
</feature>
<proteinExistence type="predicted"/>
<feature type="region of interest" description="Disordered" evidence="1">
    <location>
        <begin position="1"/>
        <end position="62"/>
    </location>
</feature>
<gene>
    <name evidence="3" type="ORF">CGLAU_01560</name>
</gene>
<evidence type="ECO:0000256" key="1">
    <source>
        <dbReference type="SAM" id="MobiDB-lite"/>
    </source>
</evidence>
<dbReference type="AlphaFoldDB" id="A0A1Q2HTY9"/>
<protein>
    <submittedName>
        <fullName evidence="3">Uncharacterized protein</fullName>
    </submittedName>
</protein>
<keyword evidence="2" id="KW-0472">Membrane</keyword>
<evidence type="ECO:0000313" key="3">
    <source>
        <dbReference type="EMBL" id="AQQ14303.1"/>
    </source>
</evidence>